<feature type="transmembrane region" description="Helical" evidence="14">
    <location>
        <begin position="244"/>
        <end position="263"/>
    </location>
</feature>
<name>C0GIH6_DETAL</name>
<evidence type="ECO:0000256" key="1">
    <source>
        <dbReference type="ARBA" id="ARBA00004651"/>
    </source>
</evidence>
<comment type="caution">
    <text evidence="16">The sequence shown here is derived from an EMBL/GenBank/DDBJ whole genome shotgun (WGS) entry which is preliminary data.</text>
</comment>
<dbReference type="SFLD" id="SFLDS00003">
    <property type="entry name" value="Haloacid_Dehalogenase"/>
    <property type="match status" value="1"/>
</dbReference>
<keyword evidence="12 14" id="KW-0472">Membrane</keyword>
<evidence type="ECO:0000313" key="16">
    <source>
        <dbReference type="EMBL" id="EEG76837.1"/>
    </source>
</evidence>
<dbReference type="Gene3D" id="1.20.1110.10">
    <property type="entry name" value="Calcium-transporting ATPase, transmembrane domain"/>
    <property type="match status" value="1"/>
</dbReference>
<feature type="transmembrane region" description="Helical" evidence="14">
    <location>
        <begin position="768"/>
        <end position="786"/>
    </location>
</feature>
<keyword evidence="4" id="KW-1003">Cell membrane</keyword>
<dbReference type="GO" id="GO:0005524">
    <property type="term" value="F:ATP binding"/>
    <property type="evidence" value="ECO:0007669"/>
    <property type="project" value="UniProtKB-KW"/>
</dbReference>
<dbReference type="Pfam" id="PF00690">
    <property type="entry name" value="Cation_ATPase_N"/>
    <property type="match status" value="1"/>
</dbReference>
<dbReference type="SMART" id="SM00831">
    <property type="entry name" value="Cation_ATPase_N"/>
    <property type="match status" value="1"/>
</dbReference>
<dbReference type="GO" id="GO:0005391">
    <property type="term" value="F:P-type sodium:potassium-exchanging transporter activity"/>
    <property type="evidence" value="ECO:0007669"/>
    <property type="project" value="TreeGrafter"/>
</dbReference>
<dbReference type="PROSITE" id="PS00154">
    <property type="entry name" value="ATPASE_E1_E2"/>
    <property type="match status" value="1"/>
</dbReference>
<dbReference type="SUPFAM" id="SSF56784">
    <property type="entry name" value="HAD-like"/>
    <property type="match status" value="1"/>
</dbReference>
<dbReference type="FunFam" id="2.70.150.10:FF:000016">
    <property type="entry name" value="Calcium-transporting P-type ATPase putative"/>
    <property type="match status" value="1"/>
</dbReference>
<comment type="catalytic activity">
    <reaction evidence="13">
        <text>Ca(2+)(in) + ATP + H2O = Ca(2+)(out) + ADP + phosphate + H(+)</text>
        <dbReference type="Rhea" id="RHEA:18105"/>
        <dbReference type="ChEBI" id="CHEBI:15377"/>
        <dbReference type="ChEBI" id="CHEBI:15378"/>
        <dbReference type="ChEBI" id="CHEBI:29108"/>
        <dbReference type="ChEBI" id="CHEBI:30616"/>
        <dbReference type="ChEBI" id="CHEBI:43474"/>
        <dbReference type="ChEBI" id="CHEBI:456216"/>
        <dbReference type="EC" id="7.2.2.10"/>
    </reaction>
</comment>
<dbReference type="InterPro" id="IPR036412">
    <property type="entry name" value="HAD-like_sf"/>
</dbReference>
<dbReference type="PANTHER" id="PTHR43294">
    <property type="entry name" value="SODIUM/POTASSIUM-TRANSPORTING ATPASE SUBUNIT ALPHA"/>
    <property type="match status" value="1"/>
</dbReference>
<dbReference type="FunFam" id="3.40.50.1000:FF:000028">
    <property type="entry name" value="Calcium-transporting P-type ATPase, putative"/>
    <property type="match status" value="1"/>
</dbReference>
<dbReference type="InterPro" id="IPR018303">
    <property type="entry name" value="ATPase_P-typ_P_site"/>
</dbReference>
<organism evidence="16 17">
    <name type="scientific">Dethiobacter alkaliphilus AHT 1</name>
    <dbReference type="NCBI Taxonomy" id="555088"/>
    <lineage>
        <taxon>Bacteria</taxon>
        <taxon>Bacillati</taxon>
        <taxon>Bacillota</taxon>
        <taxon>Dethiobacteria</taxon>
        <taxon>Dethiobacterales</taxon>
        <taxon>Dethiobacteraceae</taxon>
        <taxon>Dethiobacter</taxon>
    </lineage>
</organism>
<evidence type="ECO:0000259" key="15">
    <source>
        <dbReference type="SMART" id="SM00831"/>
    </source>
</evidence>
<proteinExistence type="inferred from homology"/>
<dbReference type="InterPro" id="IPR059000">
    <property type="entry name" value="ATPase_P-type_domA"/>
</dbReference>
<dbReference type="AlphaFoldDB" id="C0GIH6"/>
<keyword evidence="6 14" id="KW-0812">Transmembrane</keyword>
<feature type="transmembrane region" description="Helical" evidence="14">
    <location>
        <begin position="874"/>
        <end position="891"/>
    </location>
</feature>
<dbReference type="InterPro" id="IPR023298">
    <property type="entry name" value="ATPase_P-typ_TM_dom_sf"/>
</dbReference>
<feature type="transmembrane region" description="Helical" evidence="14">
    <location>
        <begin position="721"/>
        <end position="739"/>
    </location>
</feature>
<dbReference type="PANTHER" id="PTHR43294:SF20">
    <property type="entry name" value="P-TYPE ATPASE"/>
    <property type="match status" value="1"/>
</dbReference>
<feature type="transmembrane region" description="Helical" evidence="14">
    <location>
        <begin position="798"/>
        <end position="821"/>
    </location>
</feature>
<keyword evidence="11 14" id="KW-1133">Transmembrane helix</keyword>
<evidence type="ECO:0000256" key="11">
    <source>
        <dbReference type="ARBA" id="ARBA00022989"/>
    </source>
</evidence>
<dbReference type="InterPro" id="IPR023299">
    <property type="entry name" value="ATPase_P-typ_cyto_dom_N"/>
</dbReference>
<dbReference type="GO" id="GO:0046872">
    <property type="term" value="F:metal ion binding"/>
    <property type="evidence" value="ECO:0007669"/>
    <property type="project" value="UniProtKB-KW"/>
</dbReference>
<keyword evidence="7" id="KW-0479">Metal-binding</keyword>
<dbReference type="InterPro" id="IPR023214">
    <property type="entry name" value="HAD_sf"/>
</dbReference>
<keyword evidence="5" id="KW-0406">Ion transport</keyword>
<dbReference type="GO" id="GO:0016887">
    <property type="term" value="F:ATP hydrolysis activity"/>
    <property type="evidence" value="ECO:0007669"/>
    <property type="project" value="InterPro"/>
</dbReference>
<comment type="similarity">
    <text evidence="2">Belongs to the cation transport ATPase (P-type) (TC 3.A.3) family. Type IIA subfamily.</text>
</comment>
<evidence type="ECO:0000256" key="2">
    <source>
        <dbReference type="ARBA" id="ARBA00005675"/>
    </source>
</evidence>
<feature type="transmembrane region" description="Helical" evidence="14">
    <location>
        <begin position="52"/>
        <end position="74"/>
    </location>
</feature>
<sequence length="905" mass="98726">MEKHWHQLDSTEVLNKLDTTEEGLSTAEAQKRLQEYGKNELQGKSRGPLLRFLLQFHNPLLYILMVAAVVAFYLGEYLDMWVILGVVLATAVIGFIQEGKAESAIDSLREMLAPECTVLRDGKQTTIVSSELVPGDIVLLESGDRIPADLRLIEGKNLALDESALTGESMAVKKQYDKLDKEDLVLADRSNMAFSGTAVARGVGKGVVVATGVKTEMGKISKFVSGPQKSDPPIMRKIREFTKVIMVGIIALGAVNLFVGLRFGFEAGFVFLVSVGMIVAMVPEGLPAALVAAFSHGVTKMANCGALIRKLPAVETLGATTVICSDKTGTLTKNEMTVKEVFCGDKNYAVSGTGYSPEGEFSRNDDTFTDLDGHTDLQQILLAGLLCNNAVLEKDEEDKDKIQGDPTEGALLVAAAKADISSSAKRQDELPFESDQQYMATLHHRDDDALLIVKGAPEKIIAMCHRKLVDGNEEDFDGDSAVKEAKRMASDALRVLGFAWKRVSKEQTEISADDLQELTFLGLQGMMDPPREETMDAVRRCRDAGIRIVMITGDHESTARAIADKLHIGHDEKRAISGEEVAAMDDDQLFTAVTDYSVFARTSPEHKYRIVTQLQKNGHIVAVTGDGVNDAPALANADIGIAMGVTGTQVAKDSSDIVLTDDNFASIVSAVAEGRHTFNNIWKVILFLLPTNGGQGLAILAAILLSPFLPVFSERLPVEPIHILWVNLFMSISCAIPLTREPKEKGLLKRPPHDPAEKLVNKVFLRKVSIVSVVSASAAIIMFLLYNNGVFAEPDVPTFAQAQTVAFTTIILVQTFYLFTARWIEDSAFKHSLFSNPFLLLGAGITILFQLLIVYAEPLFGFSPLRTEPFPAHVWPYILLAASPGFFLIELEKLYIRATKSNAAH</sequence>
<feature type="transmembrane region" description="Helical" evidence="14">
    <location>
        <begin position="80"/>
        <end position="96"/>
    </location>
</feature>
<dbReference type="PRINTS" id="PR00119">
    <property type="entry name" value="CATATPASE"/>
</dbReference>
<evidence type="ECO:0000256" key="7">
    <source>
        <dbReference type="ARBA" id="ARBA00022723"/>
    </source>
</evidence>
<feature type="transmembrane region" description="Helical" evidence="14">
    <location>
        <begin position="684"/>
        <end position="709"/>
    </location>
</feature>
<dbReference type="GO" id="GO:0006883">
    <property type="term" value="P:intracellular sodium ion homeostasis"/>
    <property type="evidence" value="ECO:0007669"/>
    <property type="project" value="TreeGrafter"/>
</dbReference>
<accession>C0GIH6</accession>
<keyword evidence="9" id="KW-0067">ATP-binding</keyword>
<keyword evidence="8" id="KW-0547">Nucleotide-binding</keyword>
<dbReference type="InterPro" id="IPR001757">
    <property type="entry name" value="P_typ_ATPase"/>
</dbReference>
<dbReference type="GO" id="GO:1902600">
    <property type="term" value="P:proton transmembrane transport"/>
    <property type="evidence" value="ECO:0007669"/>
    <property type="project" value="TreeGrafter"/>
</dbReference>
<dbReference type="STRING" id="555088.DealDRAFT_2285"/>
<dbReference type="InterPro" id="IPR004014">
    <property type="entry name" value="ATPase_P-typ_cation-transptr_N"/>
</dbReference>
<evidence type="ECO:0000256" key="4">
    <source>
        <dbReference type="ARBA" id="ARBA00022475"/>
    </source>
</evidence>
<feature type="domain" description="Cation-transporting P-type ATPase N-terminal" evidence="15">
    <location>
        <begin position="4"/>
        <end position="76"/>
    </location>
</feature>
<evidence type="ECO:0000313" key="17">
    <source>
        <dbReference type="Proteomes" id="UP000006443"/>
    </source>
</evidence>
<dbReference type="Gene3D" id="2.70.150.10">
    <property type="entry name" value="Calcium-transporting ATPase, cytoplasmic transduction domain A"/>
    <property type="match status" value="1"/>
</dbReference>
<dbReference type="PRINTS" id="PR00120">
    <property type="entry name" value="HATPASE"/>
</dbReference>
<dbReference type="SFLD" id="SFLDF00027">
    <property type="entry name" value="p-type_atpase"/>
    <property type="match status" value="1"/>
</dbReference>
<keyword evidence="5" id="KW-0109">Calcium transport</keyword>
<feature type="transmembrane region" description="Helical" evidence="14">
    <location>
        <begin position="833"/>
        <end position="854"/>
    </location>
</feature>
<dbReference type="GO" id="GO:0005886">
    <property type="term" value="C:plasma membrane"/>
    <property type="evidence" value="ECO:0007669"/>
    <property type="project" value="UniProtKB-SubCell"/>
</dbReference>
<evidence type="ECO:0000256" key="5">
    <source>
        <dbReference type="ARBA" id="ARBA00022568"/>
    </source>
</evidence>
<dbReference type="eggNOG" id="COG0474">
    <property type="taxonomic scope" value="Bacteria"/>
</dbReference>
<keyword evidence="5" id="KW-0813">Transport</keyword>
<evidence type="ECO:0000256" key="8">
    <source>
        <dbReference type="ARBA" id="ARBA00022741"/>
    </source>
</evidence>
<dbReference type="SUPFAM" id="SSF81665">
    <property type="entry name" value="Calcium ATPase, transmembrane domain M"/>
    <property type="match status" value="1"/>
</dbReference>
<protein>
    <recommendedName>
        <fullName evidence="3">P-type Ca(2+) transporter</fullName>
        <ecNumber evidence="3">7.2.2.10</ecNumber>
    </recommendedName>
</protein>
<dbReference type="GO" id="GO:1990573">
    <property type="term" value="P:potassium ion import across plasma membrane"/>
    <property type="evidence" value="ECO:0007669"/>
    <property type="project" value="TreeGrafter"/>
</dbReference>
<dbReference type="InterPro" id="IPR008250">
    <property type="entry name" value="ATPase_P-typ_transduc_dom_A_sf"/>
</dbReference>
<evidence type="ECO:0000256" key="13">
    <source>
        <dbReference type="ARBA" id="ARBA00048694"/>
    </source>
</evidence>
<dbReference type="Pfam" id="PF00122">
    <property type="entry name" value="E1-E2_ATPase"/>
    <property type="match status" value="1"/>
</dbReference>
<comment type="subcellular location">
    <subcellularLocation>
        <location evidence="1">Cell membrane</location>
        <topology evidence="1">Multi-pass membrane protein</topology>
    </subcellularLocation>
</comment>
<evidence type="ECO:0000256" key="12">
    <source>
        <dbReference type="ARBA" id="ARBA00023136"/>
    </source>
</evidence>
<dbReference type="Gene3D" id="3.40.1110.10">
    <property type="entry name" value="Calcium-transporting ATPase, cytoplasmic domain N"/>
    <property type="match status" value="1"/>
</dbReference>
<dbReference type="GO" id="GO:0036376">
    <property type="term" value="P:sodium ion export across plasma membrane"/>
    <property type="evidence" value="ECO:0007669"/>
    <property type="project" value="TreeGrafter"/>
</dbReference>
<reference evidence="16 17" key="1">
    <citation type="submission" date="2009-02" db="EMBL/GenBank/DDBJ databases">
        <title>Sequencing of the draft genome and assembly of Dethiobacter alkaliphilus AHT 1.</title>
        <authorList>
            <consortium name="US DOE Joint Genome Institute (JGI-PGF)"/>
            <person name="Lucas S."/>
            <person name="Copeland A."/>
            <person name="Lapidus A."/>
            <person name="Glavina del Rio T."/>
            <person name="Dalin E."/>
            <person name="Tice H."/>
            <person name="Bruce D."/>
            <person name="Goodwin L."/>
            <person name="Pitluck S."/>
            <person name="Larimer F."/>
            <person name="Land M.L."/>
            <person name="Hauser L."/>
            <person name="Muyzer G."/>
        </authorList>
    </citation>
    <scope>NUCLEOTIDE SEQUENCE [LARGE SCALE GENOMIC DNA]</scope>
    <source>
        <strain evidence="16 17">AHT 1</strain>
    </source>
</reference>
<dbReference type="SUPFAM" id="SSF81653">
    <property type="entry name" value="Calcium ATPase, transduction domain A"/>
    <property type="match status" value="1"/>
</dbReference>
<dbReference type="SFLD" id="SFLDG00002">
    <property type="entry name" value="C1.7:_P-type_atpase_like"/>
    <property type="match status" value="1"/>
</dbReference>
<dbReference type="InterPro" id="IPR050510">
    <property type="entry name" value="Cation_transp_ATPase_P-type"/>
</dbReference>
<keyword evidence="5" id="KW-0106">Calcium</keyword>
<dbReference type="InterPro" id="IPR044492">
    <property type="entry name" value="P_typ_ATPase_HD_dom"/>
</dbReference>
<dbReference type="RefSeq" id="WP_008517531.1">
    <property type="nucleotide sequence ID" value="NZ_ACJM01000012.1"/>
</dbReference>
<keyword evidence="17" id="KW-1185">Reference proteome</keyword>
<evidence type="ECO:0000256" key="9">
    <source>
        <dbReference type="ARBA" id="ARBA00022840"/>
    </source>
</evidence>
<dbReference type="EC" id="7.2.2.10" evidence="3"/>
<dbReference type="GO" id="GO:0030007">
    <property type="term" value="P:intracellular potassium ion homeostasis"/>
    <property type="evidence" value="ECO:0007669"/>
    <property type="project" value="TreeGrafter"/>
</dbReference>
<dbReference type="OrthoDB" id="9760364at2"/>
<gene>
    <name evidence="16" type="ORF">DealDRAFT_2285</name>
</gene>
<dbReference type="InterPro" id="IPR006068">
    <property type="entry name" value="ATPase_P-typ_cation-transptr_C"/>
</dbReference>
<evidence type="ECO:0000256" key="14">
    <source>
        <dbReference type="SAM" id="Phobius"/>
    </source>
</evidence>
<feature type="transmembrane region" description="Helical" evidence="14">
    <location>
        <begin position="269"/>
        <end position="294"/>
    </location>
</feature>
<evidence type="ECO:0000256" key="10">
    <source>
        <dbReference type="ARBA" id="ARBA00022967"/>
    </source>
</evidence>
<dbReference type="GO" id="GO:0005388">
    <property type="term" value="F:P-type calcium transporter activity"/>
    <property type="evidence" value="ECO:0007669"/>
    <property type="project" value="UniProtKB-EC"/>
</dbReference>
<dbReference type="EMBL" id="ACJM01000012">
    <property type="protein sequence ID" value="EEG76837.1"/>
    <property type="molecule type" value="Genomic_DNA"/>
</dbReference>
<keyword evidence="10" id="KW-1278">Translocase</keyword>
<dbReference type="Pfam" id="PF00689">
    <property type="entry name" value="Cation_ATPase_C"/>
    <property type="match status" value="1"/>
</dbReference>
<dbReference type="Gene3D" id="3.40.50.1000">
    <property type="entry name" value="HAD superfamily/HAD-like"/>
    <property type="match status" value="1"/>
</dbReference>
<evidence type="ECO:0000256" key="6">
    <source>
        <dbReference type="ARBA" id="ARBA00022692"/>
    </source>
</evidence>
<dbReference type="SUPFAM" id="SSF81660">
    <property type="entry name" value="Metal cation-transporting ATPase, ATP-binding domain N"/>
    <property type="match status" value="1"/>
</dbReference>
<dbReference type="Pfam" id="PF13246">
    <property type="entry name" value="Cation_ATPase"/>
    <property type="match status" value="1"/>
</dbReference>
<dbReference type="NCBIfam" id="TIGR01494">
    <property type="entry name" value="ATPase_P-type"/>
    <property type="match status" value="2"/>
</dbReference>
<evidence type="ECO:0000256" key="3">
    <source>
        <dbReference type="ARBA" id="ARBA00012790"/>
    </source>
</evidence>
<dbReference type="Proteomes" id="UP000006443">
    <property type="component" value="Unassembled WGS sequence"/>
</dbReference>